<dbReference type="AlphaFoldDB" id="A0A2I0K6W4"/>
<protein>
    <submittedName>
        <fullName evidence="2">Uncharacterized protein</fullName>
    </submittedName>
</protein>
<evidence type="ECO:0000256" key="1">
    <source>
        <dbReference type="SAM" id="MobiDB-lite"/>
    </source>
</evidence>
<gene>
    <name evidence="2" type="ORF">CRG98_016113</name>
</gene>
<proteinExistence type="predicted"/>
<keyword evidence="3" id="KW-1185">Reference proteome</keyword>
<feature type="compositionally biased region" description="Pro residues" evidence="1">
    <location>
        <begin position="12"/>
        <end position="25"/>
    </location>
</feature>
<feature type="region of interest" description="Disordered" evidence="1">
    <location>
        <begin position="147"/>
        <end position="169"/>
    </location>
</feature>
<accession>A0A2I0K6W4</accession>
<name>A0A2I0K6W4_PUNGR</name>
<dbReference type="EMBL" id="PGOL01000888">
    <property type="protein sequence ID" value="PKI63446.1"/>
    <property type="molecule type" value="Genomic_DNA"/>
</dbReference>
<sequence>MEALLLLSLNPPVTPPSVSPPPSPTSPASAERVRRRSLQPSSHFSVRALHCFRCLLIGKGEQTLPPGFEIGVFTSAVAHRGHPLTTRFSWASSYLKLGSSTQLFSSIFRCPFPPQSLLPLVVMPLADTVACRFILLPSTAAGAPSGLGRSGPIGSAHPEQISVRSGQIQ</sequence>
<reference evidence="2 3" key="1">
    <citation type="submission" date="2017-11" db="EMBL/GenBank/DDBJ databases">
        <title>De-novo sequencing of pomegranate (Punica granatum L.) genome.</title>
        <authorList>
            <person name="Akparov Z."/>
            <person name="Amiraslanov A."/>
            <person name="Hajiyeva S."/>
            <person name="Abbasov M."/>
            <person name="Kaur K."/>
            <person name="Hamwieh A."/>
            <person name="Solovyev V."/>
            <person name="Salamov A."/>
            <person name="Braich B."/>
            <person name="Kosarev P."/>
            <person name="Mahmoud A."/>
            <person name="Hajiyev E."/>
            <person name="Babayeva S."/>
            <person name="Izzatullayeva V."/>
            <person name="Mammadov A."/>
            <person name="Mammadov A."/>
            <person name="Sharifova S."/>
            <person name="Ojaghi J."/>
            <person name="Eynullazada K."/>
            <person name="Bayramov B."/>
            <person name="Abdulazimova A."/>
            <person name="Shahmuradov I."/>
        </authorList>
    </citation>
    <scope>NUCLEOTIDE SEQUENCE [LARGE SCALE GENOMIC DNA]</scope>
    <source>
        <strain evidence="3">cv. AG2017</strain>
        <tissue evidence="2">Leaf</tissue>
    </source>
</reference>
<comment type="caution">
    <text evidence="2">The sequence shown here is derived from an EMBL/GenBank/DDBJ whole genome shotgun (WGS) entry which is preliminary data.</text>
</comment>
<feature type="region of interest" description="Disordered" evidence="1">
    <location>
        <begin position="9"/>
        <end position="39"/>
    </location>
</feature>
<organism evidence="2 3">
    <name type="scientific">Punica granatum</name>
    <name type="common">Pomegranate</name>
    <dbReference type="NCBI Taxonomy" id="22663"/>
    <lineage>
        <taxon>Eukaryota</taxon>
        <taxon>Viridiplantae</taxon>
        <taxon>Streptophyta</taxon>
        <taxon>Embryophyta</taxon>
        <taxon>Tracheophyta</taxon>
        <taxon>Spermatophyta</taxon>
        <taxon>Magnoliopsida</taxon>
        <taxon>eudicotyledons</taxon>
        <taxon>Gunneridae</taxon>
        <taxon>Pentapetalae</taxon>
        <taxon>rosids</taxon>
        <taxon>malvids</taxon>
        <taxon>Myrtales</taxon>
        <taxon>Lythraceae</taxon>
        <taxon>Punica</taxon>
    </lineage>
</organism>
<evidence type="ECO:0000313" key="2">
    <source>
        <dbReference type="EMBL" id="PKI63446.1"/>
    </source>
</evidence>
<dbReference type="Proteomes" id="UP000233551">
    <property type="component" value="Unassembled WGS sequence"/>
</dbReference>
<evidence type="ECO:0000313" key="3">
    <source>
        <dbReference type="Proteomes" id="UP000233551"/>
    </source>
</evidence>